<gene>
    <name evidence="3" type="ORF">P7228_14085</name>
</gene>
<dbReference type="EMBL" id="CP121106">
    <property type="protein sequence ID" value="WFL77106.1"/>
    <property type="molecule type" value="Genomic_DNA"/>
</dbReference>
<feature type="domain" description="TadE-like" evidence="2">
    <location>
        <begin position="16"/>
        <end position="58"/>
    </location>
</feature>
<evidence type="ECO:0000256" key="1">
    <source>
        <dbReference type="SAM" id="Phobius"/>
    </source>
</evidence>
<keyword evidence="4" id="KW-1185">Reference proteome</keyword>
<evidence type="ECO:0000313" key="4">
    <source>
        <dbReference type="Proteomes" id="UP001215827"/>
    </source>
</evidence>
<keyword evidence="1" id="KW-0472">Membrane</keyword>
<protein>
    <submittedName>
        <fullName evidence="3">Pilus assembly protein</fullName>
    </submittedName>
</protein>
<evidence type="ECO:0000259" key="2">
    <source>
        <dbReference type="Pfam" id="PF07811"/>
    </source>
</evidence>
<dbReference type="Pfam" id="PF07811">
    <property type="entry name" value="TadE"/>
    <property type="match status" value="1"/>
</dbReference>
<dbReference type="Proteomes" id="UP001215827">
    <property type="component" value="Chromosome"/>
</dbReference>
<organism evidence="3 4">
    <name type="scientific">Altererythrobacter arenosus</name>
    <dbReference type="NCBI Taxonomy" id="3032592"/>
    <lineage>
        <taxon>Bacteria</taxon>
        <taxon>Pseudomonadati</taxon>
        <taxon>Pseudomonadota</taxon>
        <taxon>Alphaproteobacteria</taxon>
        <taxon>Sphingomonadales</taxon>
        <taxon>Erythrobacteraceae</taxon>
        <taxon>Altererythrobacter</taxon>
    </lineage>
</organism>
<reference evidence="3 4" key="1">
    <citation type="submission" date="2023-03" db="EMBL/GenBank/DDBJ databases">
        <title>Altererythrobacter sp. CAU 1644 isolated from sand.</title>
        <authorList>
            <person name="Kim W."/>
        </authorList>
    </citation>
    <scope>NUCLEOTIDE SEQUENCE [LARGE SCALE GENOMIC DNA]</scope>
    <source>
        <strain evidence="3 4">CAU 1644</strain>
    </source>
</reference>
<name>A0ABY8FVB7_9SPHN</name>
<keyword evidence="1" id="KW-0812">Transmembrane</keyword>
<evidence type="ECO:0000313" key="3">
    <source>
        <dbReference type="EMBL" id="WFL77106.1"/>
    </source>
</evidence>
<feature type="transmembrane region" description="Helical" evidence="1">
    <location>
        <begin position="18"/>
        <end position="43"/>
    </location>
</feature>
<dbReference type="RefSeq" id="WP_278015865.1">
    <property type="nucleotide sequence ID" value="NZ_CP121106.1"/>
</dbReference>
<dbReference type="InterPro" id="IPR012495">
    <property type="entry name" value="TadE-like_dom"/>
</dbReference>
<keyword evidence="1" id="KW-1133">Transmembrane helix</keyword>
<sequence length="158" mass="17762">MSASPLHLRLRRDERGSILVEFAMLAPVIIMAMIGVFHVAIYMQNHNSLRSVASDTSRRIMVEYQKENELSAGEISAIARSIAVGAPYLLDTDQLKLDVTEETTSRVEGATEYTISLAYRGESFMPLIDFDAFEMNYERSIFVVSEADAEEEEEEEDG</sequence>
<accession>A0ABY8FVB7</accession>
<proteinExistence type="predicted"/>